<accession>A0A1H3V291</accession>
<dbReference type="Proteomes" id="UP000198935">
    <property type="component" value="Unassembled WGS sequence"/>
</dbReference>
<organism evidence="1 2">
    <name type="scientific">Evansella caseinilytica</name>
    <dbReference type="NCBI Taxonomy" id="1503961"/>
    <lineage>
        <taxon>Bacteria</taxon>
        <taxon>Bacillati</taxon>
        <taxon>Bacillota</taxon>
        <taxon>Bacilli</taxon>
        <taxon>Bacillales</taxon>
        <taxon>Bacillaceae</taxon>
        <taxon>Evansella</taxon>
    </lineage>
</organism>
<dbReference type="STRING" id="1503961.SAMN05421736_1385"/>
<reference evidence="2" key="1">
    <citation type="submission" date="2016-10" db="EMBL/GenBank/DDBJ databases">
        <authorList>
            <person name="Varghese N."/>
            <person name="Submissions S."/>
        </authorList>
    </citation>
    <scope>NUCLEOTIDE SEQUENCE [LARGE SCALE GENOMIC DNA]</scope>
    <source>
        <strain evidence="2">SP</strain>
    </source>
</reference>
<protein>
    <submittedName>
        <fullName evidence="1">Uncharacterized protein</fullName>
    </submittedName>
</protein>
<dbReference type="OrthoDB" id="3261089at2"/>
<evidence type="ECO:0000313" key="1">
    <source>
        <dbReference type="EMBL" id="SDZ68708.1"/>
    </source>
</evidence>
<sequence length="163" mass="18885">MIGWKKRLLQIIAIIAVVLLLLFYDFKALQKEEEQVKLGAIQNVIELFQLDAIYYSVDSPFDIDLSPSESTKAILARWKAVSEVFPQVSYPKEAIDQEDWVQMEESFKSNLSALEGVVEEMHEKAESVPTDEFPYWLDLGEYILYNYKGGKYMKEVLEEFGIE</sequence>
<keyword evidence="2" id="KW-1185">Reference proteome</keyword>
<evidence type="ECO:0000313" key="2">
    <source>
        <dbReference type="Proteomes" id="UP000198935"/>
    </source>
</evidence>
<gene>
    <name evidence="1" type="ORF">SAMN05421736_1385</name>
</gene>
<proteinExistence type="predicted"/>
<dbReference type="EMBL" id="FNPI01000038">
    <property type="protein sequence ID" value="SDZ68708.1"/>
    <property type="molecule type" value="Genomic_DNA"/>
</dbReference>
<dbReference type="AlphaFoldDB" id="A0A1H3V291"/>
<name>A0A1H3V291_9BACI</name>